<protein>
    <submittedName>
        <fullName evidence="2">Uncharacterized protein</fullName>
    </submittedName>
</protein>
<feature type="transmembrane region" description="Helical" evidence="1">
    <location>
        <begin position="30"/>
        <end position="48"/>
    </location>
</feature>
<proteinExistence type="predicted"/>
<dbReference type="EMBL" id="JAOPHQ010000426">
    <property type="protein sequence ID" value="KAK0154534.1"/>
    <property type="molecule type" value="Genomic_DNA"/>
</dbReference>
<keyword evidence="3" id="KW-1185">Reference proteome</keyword>
<keyword evidence="1" id="KW-1133">Transmembrane helix</keyword>
<keyword evidence="1" id="KW-0472">Membrane</keyword>
<organism evidence="2 3">
    <name type="scientific">Merluccius polli</name>
    <name type="common">Benguela hake</name>
    <name type="synonym">Merluccius cadenati</name>
    <dbReference type="NCBI Taxonomy" id="89951"/>
    <lineage>
        <taxon>Eukaryota</taxon>
        <taxon>Metazoa</taxon>
        <taxon>Chordata</taxon>
        <taxon>Craniata</taxon>
        <taxon>Vertebrata</taxon>
        <taxon>Euteleostomi</taxon>
        <taxon>Actinopterygii</taxon>
        <taxon>Neopterygii</taxon>
        <taxon>Teleostei</taxon>
        <taxon>Neoteleostei</taxon>
        <taxon>Acanthomorphata</taxon>
        <taxon>Zeiogadaria</taxon>
        <taxon>Gadariae</taxon>
        <taxon>Gadiformes</taxon>
        <taxon>Gadoidei</taxon>
        <taxon>Merlucciidae</taxon>
        <taxon>Merluccius</taxon>
    </lineage>
</organism>
<comment type="caution">
    <text evidence="2">The sequence shown here is derived from an EMBL/GenBank/DDBJ whole genome shotgun (WGS) entry which is preliminary data.</text>
</comment>
<evidence type="ECO:0000256" key="1">
    <source>
        <dbReference type="SAM" id="Phobius"/>
    </source>
</evidence>
<gene>
    <name evidence="2" type="ORF">N1851_003364</name>
</gene>
<accession>A0AA47N9Y6</accession>
<sequence>MERPTKPVCNPEVVVEMGQTVVLSCSGSQATVLVLLMVITISAIVFFCRIRRSVENFGNDIRVDEPPPHQWLLKKRQQAVPKMIVLERNQVGTTKNYAYAYIYELILAYLRNILLKEYNSEE</sequence>
<keyword evidence="1" id="KW-0812">Transmembrane</keyword>
<evidence type="ECO:0000313" key="3">
    <source>
        <dbReference type="Proteomes" id="UP001174136"/>
    </source>
</evidence>
<name>A0AA47N9Y6_MERPO</name>
<dbReference type="Proteomes" id="UP001174136">
    <property type="component" value="Unassembled WGS sequence"/>
</dbReference>
<evidence type="ECO:0000313" key="2">
    <source>
        <dbReference type="EMBL" id="KAK0154534.1"/>
    </source>
</evidence>
<reference evidence="2" key="1">
    <citation type="journal article" date="2023" name="Front. Mar. Sci.">
        <title>A new Merluccius polli reference genome to investigate the effects of global change in West African waters.</title>
        <authorList>
            <person name="Mateo J.L."/>
            <person name="Blanco-Fernandez C."/>
            <person name="Garcia-Vazquez E."/>
            <person name="Machado-Schiaffino G."/>
        </authorList>
    </citation>
    <scope>NUCLEOTIDE SEQUENCE</scope>
    <source>
        <strain evidence="2">C29</strain>
        <tissue evidence="2">Fin</tissue>
    </source>
</reference>
<dbReference type="AlphaFoldDB" id="A0AA47N9Y6"/>